<dbReference type="InterPro" id="IPR052374">
    <property type="entry name" value="SERAC1"/>
</dbReference>
<dbReference type="GO" id="GO:0016020">
    <property type="term" value="C:membrane"/>
    <property type="evidence" value="ECO:0007669"/>
    <property type="project" value="UniProtKB-SubCell"/>
</dbReference>
<evidence type="ECO:0008006" key="9">
    <source>
        <dbReference type="Google" id="ProtNLM"/>
    </source>
</evidence>
<proteinExistence type="predicted"/>
<name>A0A136IIH7_9PEZI</name>
<dbReference type="GO" id="GO:0005739">
    <property type="term" value="C:mitochondrion"/>
    <property type="evidence" value="ECO:0007669"/>
    <property type="project" value="UniProtKB-SubCell"/>
</dbReference>
<gene>
    <name evidence="7" type="ORF">Micbo1qcDRAFT_154667</name>
</gene>
<evidence type="ECO:0000256" key="4">
    <source>
        <dbReference type="ARBA" id="ARBA00022824"/>
    </source>
</evidence>
<dbReference type="SUPFAM" id="SSF53474">
    <property type="entry name" value="alpha/beta-Hydrolases"/>
    <property type="match status" value="1"/>
</dbReference>
<keyword evidence="6" id="KW-0472">Membrane</keyword>
<evidence type="ECO:0000313" key="7">
    <source>
        <dbReference type="EMBL" id="KXJ84797.1"/>
    </source>
</evidence>
<dbReference type="AlphaFoldDB" id="A0A136IIH7"/>
<protein>
    <recommendedName>
        <fullName evidence="9">DUF676 domain-containing protein</fullName>
    </recommendedName>
</protein>
<organism evidence="7 8">
    <name type="scientific">Microdochium bolleyi</name>
    <dbReference type="NCBI Taxonomy" id="196109"/>
    <lineage>
        <taxon>Eukaryota</taxon>
        <taxon>Fungi</taxon>
        <taxon>Dikarya</taxon>
        <taxon>Ascomycota</taxon>
        <taxon>Pezizomycotina</taxon>
        <taxon>Sordariomycetes</taxon>
        <taxon>Xylariomycetidae</taxon>
        <taxon>Xylariales</taxon>
        <taxon>Microdochiaceae</taxon>
        <taxon>Microdochium</taxon>
    </lineage>
</organism>
<dbReference type="OrthoDB" id="21416at2759"/>
<evidence type="ECO:0000256" key="2">
    <source>
        <dbReference type="ARBA" id="ARBA00004240"/>
    </source>
</evidence>
<evidence type="ECO:0000256" key="6">
    <source>
        <dbReference type="ARBA" id="ARBA00023136"/>
    </source>
</evidence>
<evidence type="ECO:0000313" key="8">
    <source>
        <dbReference type="Proteomes" id="UP000070501"/>
    </source>
</evidence>
<dbReference type="PANTHER" id="PTHR48182:SF2">
    <property type="entry name" value="PROTEIN SERAC1"/>
    <property type="match status" value="1"/>
</dbReference>
<dbReference type="EMBL" id="KQ964329">
    <property type="protein sequence ID" value="KXJ84797.1"/>
    <property type="molecule type" value="Genomic_DNA"/>
</dbReference>
<keyword evidence="4" id="KW-0256">Endoplasmic reticulum</keyword>
<dbReference type="PANTHER" id="PTHR48182">
    <property type="entry name" value="PROTEIN SERAC1"/>
    <property type="match status" value="1"/>
</dbReference>
<sequence length="334" mass="37980">MALSDYATYRVQGLPSGIDAADAEHLFKEFFDLDGLPTKPEVHSLGLDPFSFDCNMKRVATVTFANTPEALRDGDHWCIRKRVAVKGTTIKIVLTIDTTFLGFTPLNLVNDDVDHKIDCIIVSGLSSHPFGSWKQRGGSFIWLRDDAAWRSPNVRTLLYRYDTSLVGSESFQDINDIGRKLGDFITRVRKHPVVEPRPIVFIAHSLGGLLVKETDEINARSVYGLVFFGVPNRGLCISYWLPIIDNQPNENLIRNLAPGSHYLRNLHHRFSSVFRYPSGLVHTNISMNQNHADLPKFRSPHDHDYQLLIMHLNELWREAVHDMEMRFGSEGIQL</sequence>
<keyword evidence="8" id="KW-1185">Reference proteome</keyword>
<evidence type="ECO:0000256" key="1">
    <source>
        <dbReference type="ARBA" id="ARBA00004173"/>
    </source>
</evidence>
<dbReference type="InParanoid" id="A0A136IIH7"/>
<comment type="subcellular location">
    <subcellularLocation>
        <location evidence="2">Endoplasmic reticulum</location>
    </subcellularLocation>
    <subcellularLocation>
        <location evidence="3">Membrane</location>
    </subcellularLocation>
    <subcellularLocation>
        <location evidence="1">Mitochondrion</location>
    </subcellularLocation>
</comment>
<dbReference type="Gene3D" id="3.40.50.1820">
    <property type="entry name" value="alpha/beta hydrolase"/>
    <property type="match status" value="1"/>
</dbReference>
<evidence type="ECO:0000256" key="5">
    <source>
        <dbReference type="ARBA" id="ARBA00023128"/>
    </source>
</evidence>
<dbReference type="GO" id="GO:0005783">
    <property type="term" value="C:endoplasmic reticulum"/>
    <property type="evidence" value="ECO:0007669"/>
    <property type="project" value="UniProtKB-SubCell"/>
</dbReference>
<evidence type="ECO:0000256" key="3">
    <source>
        <dbReference type="ARBA" id="ARBA00004370"/>
    </source>
</evidence>
<keyword evidence="5" id="KW-0496">Mitochondrion</keyword>
<reference evidence="8" key="1">
    <citation type="submission" date="2016-02" db="EMBL/GenBank/DDBJ databases">
        <title>Draft genome sequence of Microdochium bolleyi, a fungal endophyte of beachgrass.</title>
        <authorList>
            <consortium name="DOE Joint Genome Institute"/>
            <person name="David A.S."/>
            <person name="May G."/>
            <person name="Haridas S."/>
            <person name="Lim J."/>
            <person name="Wang M."/>
            <person name="Labutti K."/>
            <person name="Lipzen A."/>
            <person name="Barry K."/>
            <person name="Grigoriev I.V."/>
        </authorList>
    </citation>
    <scope>NUCLEOTIDE SEQUENCE [LARGE SCALE GENOMIC DNA]</scope>
    <source>
        <strain evidence="8">J235TASD1</strain>
    </source>
</reference>
<accession>A0A136IIH7</accession>
<dbReference type="Proteomes" id="UP000070501">
    <property type="component" value="Unassembled WGS sequence"/>
</dbReference>
<dbReference type="InterPro" id="IPR029058">
    <property type="entry name" value="AB_hydrolase_fold"/>
</dbReference>